<evidence type="ECO:0000313" key="13">
    <source>
        <dbReference type="Proteomes" id="UP000824540"/>
    </source>
</evidence>
<keyword evidence="2 8" id="KW-0436">Ligase</keyword>
<evidence type="ECO:0000313" key="12">
    <source>
        <dbReference type="EMBL" id="KAG9335840.1"/>
    </source>
</evidence>
<name>A0A8T2N8X0_9TELE</name>
<evidence type="ECO:0000256" key="3">
    <source>
        <dbReference type="ARBA" id="ARBA00022723"/>
    </source>
</evidence>
<feature type="binding site" evidence="8">
    <location>
        <position position="255"/>
    </location>
    <ligand>
        <name>IMP</name>
        <dbReference type="ChEBI" id="CHEBI:58053"/>
    </ligand>
</feature>
<keyword evidence="6 8" id="KW-0460">Magnesium</keyword>
<dbReference type="PANTHER" id="PTHR11846:SF13">
    <property type="entry name" value="ADENYLOSUCCINATE SYNTHETASE ISOZYME 2"/>
    <property type="match status" value="1"/>
</dbReference>
<dbReference type="GO" id="GO:0005525">
    <property type="term" value="F:GTP binding"/>
    <property type="evidence" value="ECO:0007669"/>
    <property type="project" value="UniProtKB-UniRule"/>
</dbReference>
<feature type="binding site" evidence="8">
    <location>
        <position position="67"/>
    </location>
    <ligand>
        <name>Mg(2+)</name>
        <dbReference type="ChEBI" id="CHEBI:18420"/>
    </ligand>
</feature>
<dbReference type="OrthoDB" id="10265645at2759"/>
<keyword evidence="7 8" id="KW-0342">GTP-binding</keyword>
<dbReference type="GO" id="GO:0005737">
    <property type="term" value="C:cytoplasm"/>
    <property type="evidence" value="ECO:0007669"/>
    <property type="project" value="UniProtKB-SubCell"/>
</dbReference>
<feature type="active site" evidence="9">
    <location>
        <position position="173"/>
    </location>
</feature>
<evidence type="ECO:0000256" key="8">
    <source>
        <dbReference type="HAMAP-Rule" id="MF_03125"/>
    </source>
</evidence>
<evidence type="ECO:0000256" key="5">
    <source>
        <dbReference type="ARBA" id="ARBA00022755"/>
    </source>
</evidence>
<dbReference type="PANTHER" id="PTHR11846">
    <property type="entry name" value="ADENYLOSUCCINATE SYNTHETASE"/>
    <property type="match status" value="1"/>
</dbReference>
<evidence type="ECO:0000256" key="4">
    <source>
        <dbReference type="ARBA" id="ARBA00022741"/>
    </source>
</evidence>
<keyword evidence="13" id="KW-1185">Reference proteome</keyword>
<feature type="active site" description="Proton donor" evidence="8">
    <location>
        <position position="68"/>
    </location>
</feature>
<feature type="binding site" evidence="8">
    <location>
        <begin position="39"/>
        <end position="45"/>
    </location>
    <ligand>
        <name>GTP</name>
        <dbReference type="ChEBI" id="CHEBI:37565"/>
    </ligand>
</feature>
<comment type="caution">
    <text evidence="12">The sequence shown here is derived from an EMBL/GenBank/DDBJ whole genome shotgun (WGS) entry which is preliminary data.</text>
</comment>
<dbReference type="SUPFAM" id="SSF52540">
    <property type="entry name" value="P-loop containing nucleoside triphosphate hydrolases"/>
    <property type="match status" value="1"/>
</dbReference>
<dbReference type="InterPro" id="IPR042110">
    <property type="entry name" value="Adenylosuccinate_synth_dom2"/>
</dbReference>
<dbReference type="Pfam" id="PF00709">
    <property type="entry name" value="Adenylsucc_synt"/>
    <property type="match status" value="1"/>
</dbReference>
<dbReference type="PROSITE" id="PS01266">
    <property type="entry name" value="ADENYLOSUCCIN_SYN_1"/>
    <property type="match status" value="1"/>
</dbReference>
<feature type="binding site" evidence="8">
    <location>
        <position position="176"/>
    </location>
    <ligand>
        <name>IMP</name>
        <dbReference type="ChEBI" id="CHEBI:58053"/>
        <note>ligand shared between dimeric partners</note>
    </ligand>
</feature>
<reference evidence="12" key="1">
    <citation type="thesis" date="2021" institute="BYU ScholarsArchive" country="Provo, UT, USA">
        <title>Applications of and Algorithms for Genome Assembly and Genomic Analyses with an Emphasis on Marine Teleosts.</title>
        <authorList>
            <person name="Pickett B.D."/>
        </authorList>
    </citation>
    <scope>NUCLEOTIDE SEQUENCE</scope>
    <source>
        <strain evidence="12">HI-2016</strain>
    </source>
</reference>
<comment type="subcellular location">
    <subcellularLocation>
        <location evidence="8">Cytoplasm</location>
    </subcellularLocation>
</comment>
<feature type="binding site" evidence="8">
    <location>
        <position position="270"/>
    </location>
    <ligand>
        <name>IMP</name>
        <dbReference type="ChEBI" id="CHEBI:58053"/>
    </ligand>
</feature>
<dbReference type="InterPro" id="IPR018220">
    <property type="entry name" value="Adenylosuccin_syn_GTP-bd"/>
</dbReference>
<feature type="binding site" evidence="8">
    <location>
        <position position="40"/>
    </location>
    <ligand>
        <name>Mg(2+)</name>
        <dbReference type="ChEBI" id="CHEBI:18420"/>
    </ligand>
</feature>
<protein>
    <recommendedName>
        <fullName evidence="8 10">Adenylosuccinate synthetase</fullName>
        <shortName evidence="8">AMPSase</shortName>
        <shortName evidence="8">AdSS</shortName>
        <ecNumber evidence="8 10">6.3.4.4</ecNumber>
    </recommendedName>
    <alternativeName>
        <fullName evidence="8">IMP--aspartate ligase</fullName>
    </alternativeName>
</protein>
<feature type="binding site" evidence="8">
    <location>
        <begin position="40"/>
        <end position="43"/>
    </location>
    <ligand>
        <name>IMP</name>
        <dbReference type="ChEBI" id="CHEBI:58053"/>
    </ligand>
</feature>
<evidence type="ECO:0000256" key="6">
    <source>
        <dbReference type="ARBA" id="ARBA00022842"/>
    </source>
</evidence>
<organism evidence="12 13">
    <name type="scientific">Albula glossodonta</name>
    <name type="common">roundjaw bonefish</name>
    <dbReference type="NCBI Taxonomy" id="121402"/>
    <lineage>
        <taxon>Eukaryota</taxon>
        <taxon>Metazoa</taxon>
        <taxon>Chordata</taxon>
        <taxon>Craniata</taxon>
        <taxon>Vertebrata</taxon>
        <taxon>Euteleostomi</taxon>
        <taxon>Actinopterygii</taxon>
        <taxon>Neopterygii</taxon>
        <taxon>Teleostei</taxon>
        <taxon>Albuliformes</taxon>
        <taxon>Albulidae</taxon>
        <taxon>Albula</taxon>
    </lineage>
</organism>
<comment type="subunit">
    <text evidence="1 8">Homodimer.</text>
</comment>
<dbReference type="GO" id="GO:0046040">
    <property type="term" value="P:IMP metabolic process"/>
    <property type="evidence" value="ECO:0007669"/>
    <property type="project" value="TreeGrafter"/>
</dbReference>
<feature type="active site" description="Proton acceptor" evidence="8">
    <location>
        <position position="40"/>
    </location>
</feature>
<comment type="similarity">
    <text evidence="8 10">Belongs to the adenylosuccinate synthetase family.</text>
</comment>
<keyword evidence="3 8" id="KW-0479">Metal-binding</keyword>
<dbReference type="EMBL" id="JAFBMS010000108">
    <property type="protein sequence ID" value="KAG9335840.1"/>
    <property type="molecule type" value="Genomic_DNA"/>
</dbReference>
<dbReference type="PROSITE" id="PS00513">
    <property type="entry name" value="ADENYLOSUCCIN_SYN_2"/>
    <property type="match status" value="1"/>
</dbReference>
<evidence type="ECO:0000256" key="7">
    <source>
        <dbReference type="ARBA" id="ARBA00023134"/>
    </source>
</evidence>
<evidence type="ECO:0000256" key="1">
    <source>
        <dbReference type="ARBA" id="ARBA00011738"/>
    </source>
</evidence>
<feature type="binding site" evidence="8">
    <location>
        <begin position="67"/>
        <end position="69"/>
    </location>
    <ligand>
        <name>GTP</name>
        <dbReference type="ChEBI" id="CHEBI:37565"/>
    </ligand>
</feature>
<comment type="caution">
    <text evidence="8">Lacks conserved residue(s) required for the propagation of feature annotation.</text>
</comment>
<feature type="binding site" evidence="8">
    <location>
        <position position="162"/>
    </location>
    <ligand>
        <name>IMP</name>
        <dbReference type="ChEBI" id="CHEBI:58053"/>
    </ligand>
</feature>
<comment type="catalytic activity">
    <reaction evidence="8 10">
        <text>IMP + L-aspartate + GTP = N(6)-(1,2-dicarboxyethyl)-AMP + GDP + phosphate + 2 H(+)</text>
        <dbReference type="Rhea" id="RHEA:15753"/>
        <dbReference type="ChEBI" id="CHEBI:15378"/>
        <dbReference type="ChEBI" id="CHEBI:29991"/>
        <dbReference type="ChEBI" id="CHEBI:37565"/>
        <dbReference type="ChEBI" id="CHEBI:43474"/>
        <dbReference type="ChEBI" id="CHEBI:57567"/>
        <dbReference type="ChEBI" id="CHEBI:58053"/>
        <dbReference type="ChEBI" id="CHEBI:58189"/>
        <dbReference type="EC" id="6.3.4.4"/>
    </reaction>
</comment>
<dbReference type="Gene3D" id="3.40.440.10">
    <property type="entry name" value="Adenylosuccinate Synthetase, subunit A, domain 1"/>
    <property type="match status" value="1"/>
</dbReference>
<dbReference type="InterPro" id="IPR001114">
    <property type="entry name" value="Adenylosuccinate_synthetase"/>
</dbReference>
<dbReference type="GO" id="GO:0004019">
    <property type="term" value="F:adenylosuccinate synthase activity"/>
    <property type="evidence" value="ECO:0007669"/>
    <property type="project" value="UniProtKB-UniRule"/>
</dbReference>
<dbReference type="SMART" id="SM00788">
    <property type="entry name" value="Adenylsucc_synt"/>
    <property type="match status" value="1"/>
</dbReference>
<gene>
    <name evidence="12" type="ORF">JZ751_003595</name>
</gene>
<evidence type="ECO:0000256" key="11">
    <source>
        <dbReference type="SAM" id="MobiDB-lite"/>
    </source>
</evidence>
<keyword evidence="8" id="KW-0963">Cytoplasm</keyword>
<evidence type="ECO:0000256" key="9">
    <source>
        <dbReference type="PROSITE-ProRule" id="PRU10134"/>
    </source>
</evidence>
<evidence type="ECO:0000256" key="2">
    <source>
        <dbReference type="ARBA" id="ARBA00022598"/>
    </source>
</evidence>
<keyword evidence="4 8" id="KW-0547">Nucleotide-binding</keyword>
<dbReference type="InterPro" id="IPR042109">
    <property type="entry name" value="Adenylosuccinate_synth_dom1"/>
</dbReference>
<dbReference type="InterPro" id="IPR033128">
    <property type="entry name" value="Adenylosuccin_syn_Lys_AS"/>
</dbReference>
<comment type="cofactor">
    <cofactor evidence="8">
        <name>Mg(2+)</name>
        <dbReference type="ChEBI" id="CHEBI:18420"/>
    </cofactor>
    <text evidence="8">Binds 1 Mg(2+) ion per subunit.</text>
</comment>
<keyword evidence="5 8" id="KW-0658">Purine biosynthesis</keyword>
<comment type="function">
    <text evidence="8">Plays an important role in the de novo pathway and in the salvage pathway of purine nucleotide biosynthesis. Catalyzes the first commited step in the biosynthesis of AMP from IMP.</text>
</comment>
<evidence type="ECO:0000256" key="10">
    <source>
        <dbReference type="RuleBase" id="RU000520"/>
    </source>
</evidence>
<feature type="region of interest" description="Disordered" evidence="11">
    <location>
        <begin position="1"/>
        <end position="23"/>
    </location>
</feature>
<proteinExistence type="inferred from homology"/>
<feature type="compositionally biased region" description="Gly residues" evidence="11">
    <location>
        <begin position="1"/>
        <end position="17"/>
    </location>
</feature>
<sequence>MSESGTGTGNGAVGTGGRSRLSSRGVGNKVTVVLGAQWGDEGKGKVVDLLAQDADIVCRCQGGNNAGHTVVVDSVEYDFHLLPSGIINPNVTAFIGNGVVIHLPGLFEEAEKNVSKGKGLEGWEKRLIISDRAHIVFDFHQAVDSVQEHQRQQQAGKNLGTTKKGIGPVYSAKAARSGLRICDLLADFHQFSERFKVLAQQYKAMYPTLEIDIDGELERLKAYVQRVKPMARDGVYFLHQALHGPPKRILVEGANAALLDIDFVTERAPTRSLTHRA</sequence>
<dbReference type="Gene3D" id="1.10.300.10">
    <property type="entry name" value="Adenylosuccinate Synthetase, subunit A, domain 2"/>
    <property type="match status" value="1"/>
</dbReference>
<dbReference type="EC" id="6.3.4.4" evidence="8 10"/>
<dbReference type="FunFam" id="1.10.300.10:FF:000002">
    <property type="entry name" value="Adenylosuccinate synthetase, chloroplastic"/>
    <property type="match status" value="1"/>
</dbReference>
<comment type="function">
    <text evidence="10">Plays an important role in the de novo pathway of purine nucleotide biosynthesis.</text>
</comment>
<dbReference type="GO" id="GO:0000287">
    <property type="term" value="F:magnesium ion binding"/>
    <property type="evidence" value="ECO:0007669"/>
    <property type="project" value="UniProtKB-UniRule"/>
</dbReference>
<comment type="pathway">
    <text evidence="8 10">Purine metabolism; AMP biosynthesis via de novo pathway; AMP from IMP: step 1/2.</text>
</comment>
<dbReference type="Proteomes" id="UP000824540">
    <property type="component" value="Unassembled WGS sequence"/>
</dbReference>
<dbReference type="HAMAP" id="MF_00011">
    <property type="entry name" value="Adenylosucc_synth"/>
    <property type="match status" value="1"/>
</dbReference>
<feature type="binding site" evidence="8">
    <location>
        <begin position="65"/>
        <end position="68"/>
    </location>
    <ligand>
        <name>IMP</name>
        <dbReference type="ChEBI" id="CHEBI:58053"/>
    </ligand>
</feature>
<dbReference type="AlphaFoldDB" id="A0A8T2N8X0"/>
<dbReference type="InterPro" id="IPR027417">
    <property type="entry name" value="P-loop_NTPase"/>
</dbReference>
<accession>A0A8T2N8X0</accession>
<dbReference type="GO" id="GO:0044208">
    <property type="term" value="P:'de novo' AMP biosynthetic process"/>
    <property type="evidence" value="ECO:0007669"/>
    <property type="project" value="UniProtKB-UniRule"/>
</dbReference>